<evidence type="ECO:0000313" key="2">
    <source>
        <dbReference type="EMBL" id="KAI9634989.1"/>
    </source>
</evidence>
<evidence type="ECO:0000313" key="3">
    <source>
        <dbReference type="Proteomes" id="UP001164286"/>
    </source>
</evidence>
<dbReference type="EMBL" id="JAKWFO010000006">
    <property type="protein sequence ID" value="KAI9634989.1"/>
    <property type="molecule type" value="Genomic_DNA"/>
</dbReference>
<evidence type="ECO:0000256" key="1">
    <source>
        <dbReference type="SAM" id="MobiDB-lite"/>
    </source>
</evidence>
<protein>
    <submittedName>
        <fullName evidence="2">Uncharacterized protein</fullName>
    </submittedName>
</protein>
<name>A0AA38H9L0_9TREE</name>
<gene>
    <name evidence="2" type="ORF">MKK02DRAFT_28094</name>
</gene>
<dbReference type="RefSeq" id="XP_052944766.1">
    <property type="nucleotide sequence ID" value="XM_053087485.1"/>
</dbReference>
<organism evidence="2 3">
    <name type="scientific">Dioszegia hungarica</name>
    <dbReference type="NCBI Taxonomy" id="4972"/>
    <lineage>
        <taxon>Eukaryota</taxon>
        <taxon>Fungi</taxon>
        <taxon>Dikarya</taxon>
        <taxon>Basidiomycota</taxon>
        <taxon>Agaricomycotina</taxon>
        <taxon>Tremellomycetes</taxon>
        <taxon>Tremellales</taxon>
        <taxon>Bulleribasidiaceae</taxon>
        <taxon>Dioszegia</taxon>
    </lineage>
</organism>
<accession>A0AA38H9L0</accession>
<proteinExistence type="predicted"/>
<comment type="caution">
    <text evidence="2">The sequence shown here is derived from an EMBL/GenBank/DDBJ whole genome shotgun (WGS) entry which is preliminary data.</text>
</comment>
<dbReference type="Proteomes" id="UP001164286">
    <property type="component" value="Unassembled WGS sequence"/>
</dbReference>
<dbReference type="AlphaFoldDB" id="A0AA38H9L0"/>
<feature type="region of interest" description="Disordered" evidence="1">
    <location>
        <begin position="16"/>
        <end position="75"/>
    </location>
</feature>
<reference evidence="2" key="1">
    <citation type="journal article" date="2022" name="G3 (Bethesda)">
        <title>High quality genome of the basidiomycete yeast Dioszegia hungarica PDD-24b-2 isolated from cloud water.</title>
        <authorList>
            <person name="Jarrige D."/>
            <person name="Haridas S."/>
            <person name="Bleykasten-Grosshans C."/>
            <person name="Joly M."/>
            <person name="Nadalig T."/>
            <person name="Sancelme M."/>
            <person name="Vuilleumier S."/>
            <person name="Grigoriev I.V."/>
            <person name="Amato P."/>
            <person name="Bringel F."/>
        </authorList>
    </citation>
    <scope>NUCLEOTIDE SEQUENCE</scope>
    <source>
        <strain evidence="2">PDD-24b-2</strain>
    </source>
</reference>
<dbReference type="GeneID" id="77726690"/>
<feature type="compositionally biased region" description="Basic and acidic residues" evidence="1">
    <location>
        <begin position="41"/>
        <end position="64"/>
    </location>
</feature>
<sequence length="254" mass="28367">MIERFRERDEGGAYSGCAVIDDRRRQTQRRGRAPPLLALSSRKDVKPPRLRGGDHLKHEPRDSGGNDEVESPVRAGCGGGGDRRLCVWLLMGVERAWDGWASRREKGCGIGSRPCREKGRSRKKDRRGVLVIVVDARDSLLQAFLTFAMVQLEGNSKMVRKARASTVALDQWKRLQVALPARNGRACLGRLWAAKVCTGTGFRMSPLLFFPPMWRRLTPRAHFLGALDLACGCCLQKPSKNIGSALSIRLREYT</sequence>
<keyword evidence="3" id="KW-1185">Reference proteome</keyword>